<keyword evidence="2 6" id="KW-0699">rRNA-binding</keyword>
<dbReference type="PIRSF" id="PIRSF002131">
    <property type="entry name" value="Ribosomal_S11"/>
    <property type="match status" value="1"/>
</dbReference>
<proteinExistence type="inferred from homology"/>
<dbReference type="GO" id="GO:0005840">
    <property type="term" value="C:ribosome"/>
    <property type="evidence" value="ECO:0007669"/>
    <property type="project" value="UniProtKB-KW"/>
</dbReference>
<evidence type="ECO:0000256" key="2">
    <source>
        <dbReference type="ARBA" id="ARBA00022730"/>
    </source>
</evidence>
<dbReference type="Pfam" id="PF00411">
    <property type="entry name" value="Ribosomal_S11"/>
    <property type="match status" value="1"/>
</dbReference>
<evidence type="ECO:0000313" key="9">
    <source>
        <dbReference type="EMBL" id="QLJ53023.1"/>
    </source>
</evidence>
<dbReference type="InterPro" id="IPR001971">
    <property type="entry name" value="Ribosomal_uS11"/>
</dbReference>
<name>A0A7D6BQS2_FERL1</name>
<dbReference type="AlphaFoldDB" id="A0A7D6BQS2"/>
<evidence type="ECO:0000256" key="1">
    <source>
        <dbReference type="ARBA" id="ARBA00006194"/>
    </source>
</evidence>
<dbReference type="FunFam" id="3.30.420.80:FF:000002">
    <property type="entry name" value="40S ribosomal protein S14"/>
    <property type="match status" value="1"/>
</dbReference>
<evidence type="ECO:0000256" key="7">
    <source>
        <dbReference type="RuleBase" id="RU003629"/>
    </source>
</evidence>
<dbReference type="SUPFAM" id="SSF53137">
    <property type="entry name" value="Translational machinery components"/>
    <property type="match status" value="1"/>
</dbReference>
<keyword evidence="5 6" id="KW-0687">Ribonucleoprotein</keyword>
<gene>
    <name evidence="6" type="primary">rps11</name>
    <name evidence="9" type="ORF">Sv326_0848</name>
</gene>
<evidence type="ECO:0000256" key="5">
    <source>
        <dbReference type="ARBA" id="ARBA00023274"/>
    </source>
</evidence>
<keyword evidence="4 6" id="KW-0689">Ribosomal protein</keyword>
<dbReference type="EMBL" id="CP058998">
    <property type="protein sequence ID" value="QLJ53023.1"/>
    <property type="molecule type" value="Genomic_DNA"/>
</dbReference>
<feature type="region of interest" description="Disordered" evidence="8">
    <location>
        <begin position="133"/>
        <end position="152"/>
    </location>
</feature>
<evidence type="ECO:0000256" key="8">
    <source>
        <dbReference type="SAM" id="MobiDB-lite"/>
    </source>
</evidence>
<dbReference type="PROSITE" id="PS00054">
    <property type="entry name" value="RIBOSOMAL_S11"/>
    <property type="match status" value="1"/>
</dbReference>
<dbReference type="InterPro" id="IPR036967">
    <property type="entry name" value="Ribosomal_uS11_sf"/>
</dbReference>
<evidence type="ECO:0000256" key="3">
    <source>
        <dbReference type="ARBA" id="ARBA00022884"/>
    </source>
</evidence>
<dbReference type="Proteomes" id="UP000510821">
    <property type="component" value="Chromosome"/>
</dbReference>
<dbReference type="InterPro" id="IPR019961">
    <property type="entry name" value="Ribosomal_uS11_archaeal"/>
</dbReference>
<dbReference type="GO" id="GO:1990904">
    <property type="term" value="C:ribonucleoprotein complex"/>
    <property type="evidence" value="ECO:0007669"/>
    <property type="project" value="UniProtKB-KW"/>
</dbReference>
<dbReference type="NCBIfam" id="TIGR03628">
    <property type="entry name" value="arch_S11P"/>
    <property type="match status" value="1"/>
</dbReference>
<comment type="subunit">
    <text evidence="6">Part of the 30S ribosomal subunit.</text>
</comment>
<protein>
    <recommendedName>
        <fullName evidence="6">Small ribosomal subunit protein uS11</fullName>
    </recommendedName>
</protein>
<dbReference type="KEGG" id="flt:Sv326_0848"/>
<evidence type="ECO:0000256" key="4">
    <source>
        <dbReference type="ARBA" id="ARBA00022980"/>
    </source>
</evidence>
<comment type="similarity">
    <text evidence="1 6 7">Belongs to the universal ribosomal protein uS11 family.</text>
</comment>
<dbReference type="GO" id="GO:0003735">
    <property type="term" value="F:structural constituent of ribosome"/>
    <property type="evidence" value="ECO:0007669"/>
    <property type="project" value="UniProtKB-UniRule"/>
</dbReference>
<evidence type="ECO:0000256" key="6">
    <source>
        <dbReference type="HAMAP-Rule" id="MF_01310"/>
    </source>
</evidence>
<comment type="function">
    <text evidence="6">Located on the platform of the 30S subunit.</text>
</comment>
<dbReference type="GO" id="GO:0006412">
    <property type="term" value="P:translation"/>
    <property type="evidence" value="ECO:0007669"/>
    <property type="project" value="UniProtKB-UniRule"/>
</dbReference>
<keyword evidence="3 6" id="KW-0694">RNA-binding</keyword>
<dbReference type="NCBIfam" id="NF007176">
    <property type="entry name" value="PRK09607.1"/>
    <property type="match status" value="1"/>
</dbReference>
<dbReference type="InterPro" id="IPR018102">
    <property type="entry name" value="Ribosomal_uS11_CS"/>
</dbReference>
<organism evidence="9 10">
    <name type="scientific">Fermentimicrarchaeum limneticum</name>
    <dbReference type="NCBI Taxonomy" id="2795018"/>
    <lineage>
        <taxon>Archaea</taxon>
        <taxon>Candidatus Micrarchaeota</taxon>
        <taxon>Candidatus Fermentimicrarchaeales</taxon>
        <taxon>Candidatus Fermentimicrarchaeaceae</taxon>
        <taxon>Candidatus Fermentimicrarchaeum</taxon>
    </lineage>
</organism>
<dbReference type="HAMAP" id="MF_01310">
    <property type="entry name" value="Ribosomal_uS11"/>
    <property type="match status" value="1"/>
</dbReference>
<evidence type="ECO:0000313" key="10">
    <source>
        <dbReference type="Proteomes" id="UP000510821"/>
    </source>
</evidence>
<dbReference type="PANTHER" id="PTHR11759">
    <property type="entry name" value="40S RIBOSOMAL PROTEIN S14/30S RIBOSOMAL PROTEIN S11"/>
    <property type="match status" value="1"/>
</dbReference>
<dbReference type="Gene3D" id="3.30.420.80">
    <property type="entry name" value="Ribosomal protein S11"/>
    <property type="match status" value="1"/>
</dbReference>
<accession>A0A7D6BQS2</accession>
<feature type="region of interest" description="Disordered" evidence="8">
    <location>
        <begin position="1"/>
        <end position="22"/>
    </location>
</feature>
<dbReference type="GO" id="GO:0019843">
    <property type="term" value="F:rRNA binding"/>
    <property type="evidence" value="ECO:0007669"/>
    <property type="project" value="UniProtKB-UniRule"/>
</dbReference>
<reference evidence="10" key="1">
    <citation type="submission" date="2020-07" db="EMBL/GenBank/DDBJ databases">
        <title>Metabolic diversity and evolutionary history of the archaeal phylum ###Micrarchaeota### uncovered from a freshwater lake metagenome.</title>
        <authorList>
            <person name="Kadnikov V.V."/>
            <person name="Savvichev A.S."/>
            <person name="Mardanov A.V."/>
            <person name="Beletsky A.V."/>
            <person name="Chupakov A.V."/>
            <person name="Kokryatskaya N.M."/>
            <person name="Pimenov N.V."/>
            <person name="Ravin N.V."/>
        </authorList>
    </citation>
    <scope>NUCLEOTIDE SEQUENCE [LARGE SCALE GENOMIC DNA]</scope>
</reference>
<sequence length="152" mass="16271">MAEKEEVEKKSEAVAETEDRMRRRKEEIWGVAHIYSSKNDTIITITDVSGAETIAVGSGGMIVKADREEGSPYAAMQAAFRAAGKAKERGITAVHIQIRAPGGHGSKTPGPGAQAVVRALARSGLRIGRIQDVTPIPTDTTKRPGGRRGRRV</sequence>